<comment type="caution">
    <text evidence="3">The sequence shown here is derived from an EMBL/GenBank/DDBJ whole genome shotgun (WGS) entry which is preliminary data.</text>
</comment>
<dbReference type="PROSITE" id="PS00061">
    <property type="entry name" value="ADH_SHORT"/>
    <property type="match status" value="1"/>
</dbReference>
<evidence type="ECO:0000313" key="3">
    <source>
        <dbReference type="EMBL" id="GLL09781.1"/>
    </source>
</evidence>
<dbReference type="Gene3D" id="3.40.50.720">
    <property type="entry name" value="NAD(P)-binding Rossmann-like Domain"/>
    <property type="match status" value="1"/>
</dbReference>
<dbReference type="PANTHER" id="PTHR24321">
    <property type="entry name" value="DEHYDROGENASES, SHORT CHAIN"/>
    <property type="match status" value="1"/>
</dbReference>
<gene>
    <name evidence="3" type="ORF">GCM10017577_09210</name>
</gene>
<reference evidence="3" key="1">
    <citation type="journal article" date="2014" name="Int. J. Syst. Evol. Microbiol.">
        <title>Complete genome sequence of Corynebacterium casei LMG S-19264T (=DSM 44701T), isolated from a smear-ripened cheese.</title>
        <authorList>
            <consortium name="US DOE Joint Genome Institute (JGI-PGF)"/>
            <person name="Walter F."/>
            <person name="Albersmeier A."/>
            <person name="Kalinowski J."/>
            <person name="Ruckert C."/>
        </authorList>
    </citation>
    <scope>NUCLEOTIDE SEQUENCE</scope>
    <source>
        <strain evidence="3">VKM Ac-1069</strain>
    </source>
</reference>
<dbReference type="GO" id="GO:0016491">
    <property type="term" value="F:oxidoreductase activity"/>
    <property type="evidence" value="ECO:0007669"/>
    <property type="project" value="UniProtKB-KW"/>
</dbReference>
<dbReference type="CDD" id="cd05233">
    <property type="entry name" value="SDR_c"/>
    <property type="match status" value="1"/>
</dbReference>
<dbReference type="PRINTS" id="PR00081">
    <property type="entry name" value="GDHRDH"/>
</dbReference>
<dbReference type="PRINTS" id="PR00080">
    <property type="entry name" value="SDRFAMILY"/>
</dbReference>
<name>A0A9W6KXF6_9PSEU</name>
<protein>
    <submittedName>
        <fullName evidence="3">Short chain dehydrogenase</fullName>
    </submittedName>
</protein>
<evidence type="ECO:0000256" key="2">
    <source>
        <dbReference type="ARBA" id="ARBA00023002"/>
    </source>
</evidence>
<dbReference type="FunFam" id="3.40.50.720:FF:000084">
    <property type="entry name" value="Short-chain dehydrogenase reductase"/>
    <property type="match status" value="1"/>
</dbReference>
<organism evidence="3 4">
    <name type="scientific">Pseudonocardia halophobica</name>
    <dbReference type="NCBI Taxonomy" id="29401"/>
    <lineage>
        <taxon>Bacteria</taxon>
        <taxon>Bacillati</taxon>
        <taxon>Actinomycetota</taxon>
        <taxon>Actinomycetes</taxon>
        <taxon>Pseudonocardiales</taxon>
        <taxon>Pseudonocardiaceae</taxon>
        <taxon>Pseudonocardia</taxon>
    </lineage>
</organism>
<sequence length="249" mass="25650">MSIATTSPITLITGAASGIGAAVTRLLAGRGHRLVLVDLAKDRLEAAHGDLPDEQVLLLAADVADEDAVAGLFDAATARFGRVDNLHNNAGVLDGIGPFETTEIAAFDRSMRVNTRGAFLVLREFVRHALRAGLPAAAVNTASGAGLQGSAGLVSYTMSKHAVVGLTRAVAKEVAGRGIRVNAICPGRIDTPMVGPLAALGSQEEEISSRPIDRMGTPEEVANLVGWLLSPEASFVTGSCYTIDGGLTA</sequence>
<keyword evidence="4" id="KW-1185">Reference proteome</keyword>
<evidence type="ECO:0000313" key="4">
    <source>
        <dbReference type="Proteomes" id="UP001143463"/>
    </source>
</evidence>
<dbReference type="InterPro" id="IPR002347">
    <property type="entry name" value="SDR_fam"/>
</dbReference>
<dbReference type="Pfam" id="PF13561">
    <property type="entry name" value="adh_short_C2"/>
    <property type="match status" value="1"/>
</dbReference>
<accession>A0A9W6KXF6</accession>
<dbReference type="InterPro" id="IPR020904">
    <property type="entry name" value="Sc_DH/Rdtase_CS"/>
</dbReference>
<proteinExistence type="inferred from homology"/>
<dbReference type="InterPro" id="IPR036291">
    <property type="entry name" value="NAD(P)-bd_dom_sf"/>
</dbReference>
<reference evidence="3" key="2">
    <citation type="submission" date="2023-01" db="EMBL/GenBank/DDBJ databases">
        <authorList>
            <person name="Sun Q."/>
            <person name="Evtushenko L."/>
        </authorList>
    </citation>
    <scope>NUCLEOTIDE SEQUENCE</scope>
    <source>
        <strain evidence="3">VKM Ac-1069</strain>
    </source>
</reference>
<dbReference type="SUPFAM" id="SSF51735">
    <property type="entry name" value="NAD(P)-binding Rossmann-fold domains"/>
    <property type="match status" value="1"/>
</dbReference>
<keyword evidence="2" id="KW-0560">Oxidoreductase</keyword>
<dbReference type="AlphaFoldDB" id="A0A9W6KXF6"/>
<dbReference type="PANTHER" id="PTHR24321:SF8">
    <property type="entry name" value="ESTRADIOL 17-BETA-DEHYDROGENASE 8-RELATED"/>
    <property type="match status" value="1"/>
</dbReference>
<dbReference type="Proteomes" id="UP001143463">
    <property type="component" value="Unassembled WGS sequence"/>
</dbReference>
<evidence type="ECO:0000256" key="1">
    <source>
        <dbReference type="ARBA" id="ARBA00006484"/>
    </source>
</evidence>
<dbReference type="EMBL" id="BSFQ01000003">
    <property type="protein sequence ID" value="GLL09781.1"/>
    <property type="molecule type" value="Genomic_DNA"/>
</dbReference>
<comment type="similarity">
    <text evidence="1">Belongs to the short-chain dehydrogenases/reductases (SDR) family.</text>
</comment>